<dbReference type="InterPro" id="IPR001584">
    <property type="entry name" value="Integrase_cat-core"/>
</dbReference>
<proteinExistence type="predicted"/>
<protein>
    <recommendedName>
        <fullName evidence="2">Integrase catalytic domain-containing protein</fullName>
    </recommendedName>
</protein>
<dbReference type="GO" id="GO:0003676">
    <property type="term" value="F:nucleic acid binding"/>
    <property type="evidence" value="ECO:0007669"/>
    <property type="project" value="InterPro"/>
</dbReference>
<dbReference type="Pfam" id="PF25597">
    <property type="entry name" value="SH3_retrovirus"/>
    <property type="match status" value="1"/>
</dbReference>
<dbReference type="GO" id="GO:0015074">
    <property type="term" value="P:DNA integration"/>
    <property type="evidence" value="ECO:0007669"/>
    <property type="project" value="InterPro"/>
</dbReference>
<dbReference type="PANTHER" id="PTHR11439">
    <property type="entry name" value="GAG-POL-RELATED RETROTRANSPOSON"/>
    <property type="match status" value="1"/>
</dbReference>
<keyword evidence="1" id="KW-1133">Transmembrane helix</keyword>
<reference evidence="3" key="1">
    <citation type="submission" date="2018-02" db="EMBL/GenBank/DDBJ databases">
        <authorList>
            <person name="Cohen D.B."/>
            <person name="Kent A.D."/>
        </authorList>
    </citation>
    <scope>NUCLEOTIDE SEQUENCE</scope>
</reference>
<dbReference type="Pfam" id="PF03732">
    <property type="entry name" value="Retrotrans_gag"/>
    <property type="match status" value="1"/>
</dbReference>
<dbReference type="InterPro" id="IPR013103">
    <property type="entry name" value="RVT_2"/>
</dbReference>
<dbReference type="Gene3D" id="3.30.420.10">
    <property type="entry name" value="Ribonuclease H-like superfamily/Ribonuclease H"/>
    <property type="match status" value="1"/>
</dbReference>
<dbReference type="InterPro" id="IPR036397">
    <property type="entry name" value="RNaseH_sf"/>
</dbReference>
<dbReference type="InterPro" id="IPR043502">
    <property type="entry name" value="DNA/RNA_pol_sf"/>
</dbReference>
<sequence length="1339" mass="149354">MLPRILVIHLLCKEMNLQISSFFIMVIAQALYWCLSRSVVITTILGLGSMIMALTAKNKVGFINGTISAPVDQSLPSFNLWTRCNTMVISWLLNSVSKEIASSVIYANTAQEMWEDLKERFAQGNGPRIFEIQKAISSLTQDQCNVSAYFTKLKSLWDELNNYRSFPACSCGALKILIDNKQHENVMQFLMGLNDSFANVRAQILMMEPLPAINKAFSLVVQEERQRSIGVTTLGHSTDSMALYTRSEVPRNNFGGRGYSGKKERPLCSHCGISGHIVDKCYKLHGFPPGFKFRNTTHAANQVSVIGESSPHLPITQAQCQQLLAMLTSQASLSSASSQVSLNSAQPPLSSQVTDMAASVTEASSSSTPHQVAAVTSQFMSGATDHMVYSLSSFTSITSAIHSYIHLPNGQKDLISWRRIGLAKRKHGLYILQVADSQPASLPIPCTALFSVKSTANIVESNIWHHRSDNGLEFSMDEFYAQQGTLHQTSCIGTPQQNSTVERKHQHLLTVARSLKFQANLPLPYWGYCVLTATYLINRIPSPLLNNKSPYELLFKTIPPYTHLRVFGSLCYAATLSHNRHKFAPRSRECIMLGYPFGTKGYRLLDLKTSQVFVSRDVLFHETIFPFQPTKTLPQIHSFSNTHIPSSSNQSHAFPATVIPTSYTDSASATFPHTDVSASAAFPHTDISASAAFPHTCFAVHTLMFLQSHTLMEMQTHKLMHYLLFFPHLILILPLNLAFHLHLLFHLSKTLFHPYHQLRQSTRVHKLPAYLQNYHCNHATSDPVSLSTVVQGTSSTNFPLSQVLSYSHLSPNYKSFVFNASTIREPSTYSEASKSPHWCEAMTAEIQALEANQTWCLTSLPHGKVPIGCKWVYKVKLRSDGTLERYKARLVAKGYNQQEGFDYFETFSPVAKFVTVRCLLAVAAVKGWVLYQLDVNNAFLHGTLDEEVYMSLPPGFHSKGEPYPSDTVCKLQKSLYGLKQASRQWFSKFSTTLLHHGFTQSKADYSLFTKQKGSCFIALLVYVDDILIASNSAEDVAALKSYLDSQFKLKDLGPVRYFLGLEIARSSKGISISQRKYALEIMEDAGMLGCKPAKCPMDQNLKLSKHEGPLIPDPSVYRRLIGRLMYLTMTRPDIVFSVHKLSQFMESPRAPHLKAAQHILQYIKGAPSQGLLYASSSDLHIKAFSDSDWAGCPDTRRSTTGYCVFLGSSLVSWRSKKQNTVSRSSAEAEYRAMAATVCEVIWMKALLTDLQISQSQTAILFSDSQAALHIAANPVFHERTKHIELDCHLVRDKIQEGVIKNLHVPSKHQIADIMTKALGYPLFSGLLIKMGVHNLCPPS</sequence>
<organism evidence="3">
    <name type="scientific">Fagus sylvatica</name>
    <name type="common">Beechnut</name>
    <dbReference type="NCBI Taxonomy" id="28930"/>
    <lineage>
        <taxon>Eukaryota</taxon>
        <taxon>Viridiplantae</taxon>
        <taxon>Streptophyta</taxon>
        <taxon>Embryophyta</taxon>
        <taxon>Tracheophyta</taxon>
        <taxon>Spermatophyta</taxon>
        <taxon>Magnoliopsida</taxon>
        <taxon>eudicotyledons</taxon>
        <taxon>Gunneridae</taxon>
        <taxon>Pentapetalae</taxon>
        <taxon>rosids</taxon>
        <taxon>fabids</taxon>
        <taxon>Fagales</taxon>
        <taxon>Fagaceae</taxon>
        <taxon>Fagus</taxon>
    </lineage>
</organism>
<keyword evidence="1" id="KW-0812">Transmembrane</keyword>
<dbReference type="InterPro" id="IPR005162">
    <property type="entry name" value="Retrotrans_gag_dom"/>
</dbReference>
<dbReference type="CDD" id="cd09272">
    <property type="entry name" value="RNase_HI_RT_Ty1"/>
    <property type="match status" value="1"/>
</dbReference>
<dbReference type="PROSITE" id="PS50994">
    <property type="entry name" value="INTEGRASE"/>
    <property type="match status" value="1"/>
</dbReference>
<dbReference type="Pfam" id="PF07727">
    <property type="entry name" value="RVT_2"/>
    <property type="match status" value="1"/>
</dbReference>
<name>A0A2N9GFH3_FAGSY</name>
<dbReference type="SUPFAM" id="SSF56672">
    <property type="entry name" value="DNA/RNA polymerases"/>
    <property type="match status" value="1"/>
</dbReference>
<dbReference type="EMBL" id="OIVN01002182">
    <property type="protein sequence ID" value="SPD01316.1"/>
    <property type="molecule type" value="Genomic_DNA"/>
</dbReference>
<feature type="transmembrane region" description="Helical" evidence="1">
    <location>
        <begin position="39"/>
        <end position="56"/>
    </location>
</feature>
<feature type="transmembrane region" description="Helical" evidence="1">
    <location>
        <begin position="15"/>
        <end position="33"/>
    </location>
</feature>
<evidence type="ECO:0000313" key="3">
    <source>
        <dbReference type="EMBL" id="SPD01316.1"/>
    </source>
</evidence>
<gene>
    <name evidence="3" type="ORF">FSB_LOCUS29198</name>
</gene>
<accession>A0A2N9GFH3</accession>
<dbReference type="InterPro" id="IPR012337">
    <property type="entry name" value="RNaseH-like_sf"/>
</dbReference>
<dbReference type="SUPFAM" id="SSF53098">
    <property type="entry name" value="Ribonuclease H-like"/>
    <property type="match status" value="1"/>
</dbReference>
<dbReference type="InterPro" id="IPR057670">
    <property type="entry name" value="SH3_retrovirus"/>
</dbReference>
<evidence type="ECO:0000256" key="1">
    <source>
        <dbReference type="SAM" id="Phobius"/>
    </source>
</evidence>
<keyword evidence="1" id="KW-0472">Membrane</keyword>
<evidence type="ECO:0000259" key="2">
    <source>
        <dbReference type="PROSITE" id="PS50994"/>
    </source>
</evidence>
<dbReference type="PANTHER" id="PTHR11439:SF498">
    <property type="entry name" value="DNAK FAMILY PROTEIN"/>
    <property type="match status" value="1"/>
</dbReference>
<feature type="domain" description="Integrase catalytic" evidence="2">
    <location>
        <begin position="468"/>
        <end position="558"/>
    </location>
</feature>